<dbReference type="PANTHER" id="PTHR21266">
    <property type="entry name" value="IRON-SULFUR DOMAIN CONTAINING PROTEIN"/>
    <property type="match status" value="1"/>
</dbReference>
<keyword evidence="2" id="KW-0479">Metal-binding</keyword>
<dbReference type="InterPro" id="IPR017941">
    <property type="entry name" value="Rieske_2Fe-2S"/>
</dbReference>
<dbReference type="InterPro" id="IPR036922">
    <property type="entry name" value="Rieske_2Fe-2S_sf"/>
</dbReference>
<evidence type="ECO:0000256" key="4">
    <source>
        <dbReference type="ARBA" id="ARBA00023004"/>
    </source>
</evidence>
<dbReference type="GO" id="GO:0051537">
    <property type="term" value="F:2 iron, 2 sulfur cluster binding"/>
    <property type="evidence" value="ECO:0007669"/>
    <property type="project" value="UniProtKB-KW"/>
</dbReference>
<dbReference type="Gene3D" id="2.102.10.10">
    <property type="entry name" value="Rieske [2Fe-2S] iron-sulphur domain"/>
    <property type="match status" value="1"/>
</dbReference>
<keyword evidence="4" id="KW-0408">Iron</keyword>
<evidence type="ECO:0000259" key="6">
    <source>
        <dbReference type="PROSITE" id="PS51296"/>
    </source>
</evidence>
<sequence length="411" mass="46128">MSSTSNRADKAANPSAQWANMRPIRARDVHADLLAMPDARTGPPAEMVFGDWYPALRADQMKTRETALATLLGIPMLIGRKKDNSLFAMRDLCPHRGIPLSAGWFDGETVQCKYHGWRFEPCSGRCEEIPSLTQFDILEPTKIFANSFPVVERDGYAWVYVPEAGAGRLPFDVRGQFDLSALPPVPELPKFGKRFRSAHLQADLPCNVDHGIIGLMDPAHGPFVHRAWWWRSAESIHEKTKHFEPIVGASEPARRGFNDGFRMSAHAPSSNSLPYRILGKPITTIDFVLPNRRTETIRAKNDKGVERWFSSLTTVTPVTPTSCRIDVIAAWDIGYHVPLVLPIAKYFGAKFVAQDQQTMVEQARGLRSHPGLMLIDDADKPAKWYFALKQRRLSGQGEHPLPGPVELHWYS</sequence>
<reference evidence="7 8" key="1">
    <citation type="submission" date="2016-10" db="EMBL/GenBank/DDBJ databases">
        <authorList>
            <person name="de Groot N.N."/>
        </authorList>
    </citation>
    <scope>NUCLEOTIDE SEQUENCE [LARGE SCALE GENOMIC DNA]</scope>
    <source>
        <strain evidence="7 8">DSM 22489</strain>
    </source>
</reference>
<organism evidence="7 8">
    <name type="scientific">Bryocella elongata</name>
    <dbReference type="NCBI Taxonomy" id="863522"/>
    <lineage>
        <taxon>Bacteria</taxon>
        <taxon>Pseudomonadati</taxon>
        <taxon>Acidobacteriota</taxon>
        <taxon>Terriglobia</taxon>
        <taxon>Terriglobales</taxon>
        <taxon>Acidobacteriaceae</taxon>
        <taxon>Bryocella</taxon>
    </lineage>
</organism>
<keyword evidence="7" id="KW-0223">Dioxygenase</keyword>
<proteinExistence type="predicted"/>
<dbReference type="Pfam" id="PF00355">
    <property type="entry name" value="Rieske"/>
    <property type="match status" value="1"/>
</dbReference>
<dbReference type="Proteomes" id="UP000236728">
    <property type="component" value="Unassembled WGS sequence"/>
</dbReference>
<accession>A0A1H5Y9S7</accession>
<feature type="domain" description="Rieske" evidence="6">
    <location>
        <begin position="52"/>
        <end position="159"/>
    </location>
</feature>
<keyword evidence="1" id="KW-0001">2Fe-2S</keyword>
<evidence type="ECO:0000256" key="5">
    <source>
        <dbReference type="ARBA" id="ARBA00023014"/>
    </source>
</evidence>
<dbReference type="EMBL" id="FNVA01000003">
    <property type="protein sequence ID" value="SEG20728.1"/>
    <property type="molecule type" value="Genomic_DNA"/>
</dbReference>
<keyword evidence="8" id="KW-1185">Reference proteome</keyword>
<dbReference type="SUPFAM" id="SSF50022">
    <property type="entry name" value="ISP domain"/>
    <property type="match status" value="1"/>
</dbReference>
<dbReference type="GO" id="GO:0046872">
    <property type="term" value="F:metal ion binding"/>
    <property type="evidence" value="ECO:0007669"/>
    <property type="project" value="UniProtKB-KW"/>
</dbReference>
<dbReference type="Gene3D" id="3.90.380.10">
    <property type="entry name" value="Naphthalene 1,2-dioxygenase Alpha Subunit, Chain A, domain 1"/>
    <property type="match status" value="1"/>
</dbReference>
<dbReference type="AlphaFoldDB" id="A0A1H5Y9S7"/>
<name>A0A1H5Y9S7_9BACT</name>
<evidence type="ECO:0000256" key="1">
    <source>
        <dbReference type="ARBA" id="ARBA00022714"/>
    </source>
</evidence>
<protein>
    <submittedName>
        <fullName evidence="7">Phenylpropionate dioxygenase, large terminal subunit</fullName>
    </submittedName>
</protein>
<evidence type="ECO:0000313" key="8">
    <source>
        <dbReference type="Proteomes" id="UP000236728"/>
    </source>
</evidence>
<dbReference type="InterPro" id="IPR050584">
    <property type="entry name" value="Cholesterol_7-desaturase"/>
</dbReference>
<evidence type="ECO:0000313" key="7">
    <source>
        <dbReference type="EMBL" id="SEG20728.1"/>
    </source>
</evidence>
<evidence type="ECO:0000256" key="3">
    <source>
        <dbReference type="ARBA" id="ARBA00023002"/>
    </source>
</evidence>
<gene>
    <name evidence="7" type="ORF">SAMN05421819_2196</name>
</gene>
<dbReference type="PANTHER" id="PTHR21266:SF60">
    <property type="entry name" value="3-KETOSTEROID-9-ALPHA-MONOOXYGENASE, OXYGENASE COMPONENT"/>
    <property type="match status" value="1"/>
</dbReference>
<dbReference type="PROSITE" id="PS51296">
    <property type="entry name" value="RIESKE"/>
    <property type="match status" value="1"/>
</dbReference>
<keyword evidence="5" id="KW-0411">Iron-sulfur</keyword>
<dbReference type="GO" id="GO:0051213">
    <property type="term" value="F:dioxygenase activity"/>
    <property type="evidence" value="ECO:0007669"/>
    <property type="project" value="UniProtKB-KW"/>
</dbReference>
<keyword evidence="3" id="KW-0560">Oxidoreductase</keyword>
<evidence type="ECO:0000256" key="2">
    <source>
        <dbReference type="ARBA" id="ARBA00022723"/>
    </source>
</evidence>
<dbReference type="SUPFAM" id="SSF55961">
    <property type="entry name" value="Bet v1-like"/>
    <property type="match status" value="1"/>
</dbReference>